<protein>
    <recommendedName>
        <fullName evidence="1">Metallo-beta-lactamase domain-containing protein</fullName>
    </recommendedName>
</protein>
<evidence type="ECO:0000313" key="3">
    <source>
        <dbReference type="EMBL" id="OAE23074.1"/>
    </source>
</evidence>
<sequence>MEEVARLDKECWICETCGVQFAPSSDPPAECHICVDERQFVPKGGQRWTKQEQLKQRGYRNMYQKHEQNLYGIATVPKFGIGQRAFLLQTPNGNLLCDCVTFLDDATIDIIKGLGGLRAIAISHPHFYSANAQWSAAFGNIPVYMHEKDRKWAGYDHENVSYWSGETLSLWDGIQLVRLGGHFPGGSILHWPSGADGKGAVISGDILQVTMDRKAVSVMRSFPNYIPLSGSHSQRISKIMETLEYDRLYGAFFDLEIETNAKALVRNSLQRYVHWLQSDDTDI</sequence>
<dbReference type="PANTHER" id="PTHR36839:SF1">
    <property type="entry name" value="METALLO-BETA-LACTAMASE FAMILY PROTEIN (AFU_ORTHOLOGUE AFUA_5G12770)"/>
    <property type="match status" value="1"/>
</dbReference>
<reference evidence="3 4" key="1">
    <citation type="submission" date="2016-03" db="EMBL/GenBank/DDBJ databases">
        <title>Mechanisms controlling the formation of the plant cell surface in tip-growing cells are functionally conserved among land plants.</title>
        <authorList>
            <person name="Honkanen S."/>
            <person name="Jones V.A."/>
            <person name="Morieri G."/>
            <person name="Champion C."/>
            <person name="Hetherington A.J."/>
            <person name="Kelly S."/>
            <person name="Saint-Marcoux D."/>
            <person name="Proust H."/>
            <person name="Prescott H."/>
            <person name="Dolan L."/>
        </authorList>
    </citation>
    <scope>NUCLEOTIDE SEQUENCE [LARGE SCALE GENOMIC DNA]</scope>
    <source>
        <strain evidence="4">cv. Tak-1 and cv. Tak-2</strain>
        <tissue evidence="3">Whole gametophyte</tissue>
    </source>
</reference>
<dbReference type="PANTHER" id="PTHR36839">
    <property type="entry name" value="METALLO-BETA-LACTAMASE FAMILY PROTEIN (AFU_ORTHOLOGUE AFUA_5G12770)"/>
    <property type="match status" value="1"/>
</dbReference>
<name>A0A176VQA1_MARPO</name>
<dbReference type="Gene3D" id="3.60.15.10">
    <property type="entry name" value="Ribonuclease Z/Hydroxyacylglutathione hydrolase-like"/>
    <property type="match status" value="1"/>
</dbReference>
<reference evidence="2" key="2">
    <citation type="journal article" date="2019" name="Curr. Biol.">
        <title>Chromatin organization in early land plants reveals an ancestral association between H3K27me3, transposons, and constitutive heterochromatin.</title>
        <authorList>
            <person name="Montgomery S.A."/>
            <person name="Tanizawa Y."/>
            <person name="Galik B."/>
            <person name="Wang N."/>
            <person name="Ito T."/>
            <person name="Mochizuki T."/>
            <person name="Akimcheva S."/>
            <person name="Bowman J."/>
            <person name="Cognat V."/>
            <person name="Drouard L."/>
            <person name="Ekker H."/>
            <person name="Houng S."/>
            <person name="Kohchi T."/>
            <person name="Lin S."/>
            <person name="Liu L.D."/>
            <person name="Nakamura Y."/>
            <person name="Valeeva L.R."/>
            <person name="Shakirov E.V."/>
            <person name="Shippen D.E."/>
            <person name="Wei W."/>
            <person name="Yagura M."/>
            <person name="Yamaoka S."/>
            <person name="Yamato K.T."/>
            <person name="Liu C."/>
            <person name="Berger F."/>
        </authorList>
    </citation>
    <scope>NUCLEOTIDE SEQUENCE [LARGE SCALE GENOMIC DNA]</scope>
    <source>
        <strain evidence="2">Tak-1</strain>
    </source>
</reference>
<dbReference type="Proteomes" id="UP001162541">
    <property type="component" value="Chromosome 4"/>
</dbReference>
<evidence type="ECO:0000313" key="4">
    <source>
        <dbReference type="Proteomes" id="UP000077202"/>
    </source>
</evidence>
<evidence type="ECO:0000259" key="1">
    <source>
        <dbReference type="SMART" id="SM00849"/>
    </source>
</evidence>
<accession>A0A176VQA1</accession>
<organism evidence="3 4">
    <name type="scientific">Marchantia polymorpha subsp. ruderalis</name>
    <dbReference type="NCBI Taxonomy" id="1480154"/>
    <lineage>
        <taxon>Eukaryota</taxon>
        <taxon>Viridiplantae</taxon>
        <taxon>Streptophyta</taxon>
        <taxon>Embryophyta</taxon>
        <taxon>Marchantiophyta</taxon>
        <taxon>Marchantiopsida</taxon>
        <taxon>Marchantiidae</taxon>
        <taxon>Marchantiales</taxon>
        <taxon>Marchantiaceae</taxon>
        <taxon>Marchantia</taxon>
    </lineage>
</organism>
<feature type="domain" description="Metallo-beta-lactamase" evidence="1">
    <location>
        <begin position="82"/>
        <end position="252"/>
    </location>
</feature>
<dbReference type="AlphaFoldDB" id="A0A176VQA1"/>
<dbReference type="InterPro" id="IPR001279">
    <property type="entry name" value="Metallo-B-lactamas"/>
</dbReference>
<evidence type="ECO:0000313" key="5">
    <source>
        <dbReference type="Proteomes" id="UP001162541"/>
    </source>
</evidence>
<dbReference type="EMBL" id="LVLJ01002948">
    <property type="protein sequence ID" value="OAE23074.1"/>
    <property type="molecule type" value="Genomic_DNA"/>
</dbReference>
<dbReference type="Proteomes" id="UP000077202">
    <property type="component" value="Unassembled WGS sequence"/>
</dbReference>
<evidence type="ECO:0000313" key="2">
    <source>
        <dbReference type="EMBL" id="BBN07924.1"/>
    </source>
</evidence>
<reference evidence="5" key="3">
    <citation type="journal article" date="2020" name="Curr. Biol.">
        <title>Chromatin organization in early land plants reveals an ancestral association between H3K27me3, transposons, and constitutive heterochromatin.</title>
        <authorList>
            <person name="Montgomery S.A."/>
            <person name="Tanizawa Y."/>
            <person name="Galik B."/>
            <person name="Wang N."/>
            <person name="Ito T."/>
            <person name="Mochizuki T."/>
            <person name="Akimcheva S."/>
            <person name="Bowman J.L."/>
            <person name="Cognat V."/>
            <person name="Marechal-Drouard L."/>
            <person name="Ekker H."/>
            <person name="Hong S.F."/>
            <person name="Kohchi T."/>
            <person name="Lin S.S."/>
            <person name="Liu L.D."/>
            <person name="Nakamura Y."/>
            <person name="Valeeva L.R."/>
            <person name="Shakirov E.V."/>
            <person name="Shippen D.E."/>
            <person name="Wei W.L."/>
            <person name="Yagura M."/>
            <person name="Yamaoka S."/>
            <person name="Yamato K.T."/>
            <person name="Liu C."/>
            <person name="Berger F."/>
        </authorList>
    </citation>
    <scope>NUCLEOTIDE SEQUENCE [LARGE SCALE GENOMIC DNA]</scope>
    <source>
        <strain evidence="5">Tak-1</strain>
    </source>
</reference>
<dbReference type="InterPro" id="IPR036866">
    <property type="entry name" value="RibonucZ/Hydroxyglut_hydro"/>
</dbReference>
<gene>
    <name evidence="3" type="ORF">AXG93_1544s1100</name>
    <name evidence="2" type="ORF">Mp_4g07340</name>
</gene>
<dbReference type="SUPFAM" id="SSF56281">
    <property type="entry name" value="Metallo-hydrolase/oxidoreductase"/>
    <property type="match status" value="1"/>
</dbReference>
<keyword evidence="4" id="KW-1185">Reference proteome</keyword>
<dbReference type="SMART" id="SM00849">
    <property type="entry name" value="Lactamase_B"/>
    <property type="match status" value="1"/>
</dbReference>
<dbReference type="EMBL" id="AP019869">
    <property type="protein sequence ID" value="BBN07924.1"/>
    <property type="molecule type" value="Genomic_DNA"/>
</dbReference>
<proteinExistence type="predicted"/>